<gene>
    <name evidence="1" type="ORF">PCOR1329_LOCUS70739</name>
</gene>
<reference evidence="1" key="1">
    <citation type="submission" date="2023-10" db="EMBL/GenBank/DDBJ databases">
        <authorList>
            <person name="Chen Y."/>
            <person name="Shah S."/>
            <person name="Dougan E. K."/>
            <person name="Thang M."/>
            <person name="Chan C."/>
        </authorList>
    </citation>
    <scope>NUCLEOTIDE SEQUENCE [LARGE SCALE GENOMIC DNA]</scope>
</reference>
<dbReference type="Proteomes" id="UP001189429">
    <property type="component" value="Unassembled WGS sequence"/>
</dbReference>
<feature type="non-terminal residue" evidence="1">
    <location>
        <position position="142"/>
    </location>
</feature>
<evidence type="ECO:0000313" key="1">
    <source>
        <dbReference type="EMBL" id="CAK0890526.1"/>
    </source>
</evidence>
<protein>
    <submittedName>
        <fullName evidence="1">Uncharacterized protein</fullName>
    </submittedName>
</protein>
<name>A0ABN9WY16_9DINO</name>
<feature type="non-terminal residue" evidence="1">
    <location>
        <position position="1"/>
    </location>
</feature>
<dbReference type="EMBL" id="CAUYUJ010019366">
    <property type="protein sequence ID" value="CAK0890526.1"/>
    <property type="molecule type" value="Genomic_DNA"/>
</dbReference>
<proteinExistence type="predicted"/>
<comment type="caution">
    <text evidence="1">The sequence shown here is derived from an EMBL/GenBank/DDBJ whole genome shotgun (WGS) entry which is preliminary data.</text>
</comment>
<organism evidence="1 2">
    <name type="scientific">Prorocentrum cordatum</name>
    <dbReference type="NCBI Taxonomy" id="2364126"/>
    <lineage>
        <taxon>Eukaryota</taxon>
        <taxon>Sar</taxon>
        <taxon>Alveolata</taxon>
        <taxon>Dinophyceae</taxon>
        <taxon>Prorocentrales</taxon>
        <taxon>Prorocentraceae</taxon>
        <taxon>Prorocentrum</taxon>
    </lineage>
</organism>
<evidence type="ECO:0000313" key="2">
    <source>
        <dbReference type="Proteomes" id="UP001189429"/>
    </source>
</evidence>
<keyword evidence="2" id="KW-1185">Reference proteome</keyword>
<sequence>RDICVPRVDRKGVRRPVDPWGCVPEPSEGVDRLLCPPAELFSMSFESLPHLSLLLSYRVCYEQAQASVASLDMLDPRLATRMTRSDKVLSSPVWNAVTSGARGALARVKLYEDWAGTTFFCPLTKMCTATVAGSGGWVDLTL</sequence>
<accession>A0ABN9WY16</accession>